<keyword evidence="2" id="KW-1185">Reference proteome</keyword>
<dbReference type="Proteomes" id="UP000248584">
    <property type="component" value="Unassembled WGS sequence"/>
</dbReference>
<organism evidence="1 2">
    <name type="scientific">Nonlabens dokdonensis</name>
    <dbReference type="NCBI Taxonomy" id="328515"/>
    <lineage>
        <taxon>Bacteria</taxon>
        <taxon>Pseudomonadati</taxon>
        <taxon>Bacteroidota</taxon>
        <taxon>Flavobacteriia</taxon>
        <taxon>Flavobacteriales</taxon>
        <taxon>Flavobacteriaceae</taxon>
        <taxon>Nonlabens</taxon>
    </lineage>
</organism>
<evidence type="ECO:0000313" key="1">
    <source>
        <dbReference type="EMBL" id="PZX43650.1"/>
    </source>
</evidence>
<comment type="caution">
    <text evidence="1">The sequence shown here is derived from an EMBL/GenBank/DDBJ whole genome shotgun (WGS) entry which is preliminary data.</text>
</comment>
<dbReference type="PROSITE" id="PS51257">
    <property type="entry name" value="PROKAR_LIPOPROTEIN"/>
    <property type="match status" value="1"/>
</dbReference>
<dbReference type="EMBL" id="QKZR01000001">
    <property type="protein sequence ID" value="PZX43650.1"/>
    <property type="molecule type" value="Genomic_DNA"/>
</dbReference>
<evidence type="ECO:0008006" key="3">
    <source>
        <dbReference type="Google" id="ProtNLM"/>
    </source>
</evidence>
<reference evidence="1 2" key="1">
    <citation type="submission" date="2018-06" db="EMBL/GenBank/DDBJ databases">
        <title>Genomic Encyclopedia of Archaeal and Bacterial Type Strains, Phase II (KMG-II): from individual species to whole genera.</title>
        <authorList>
            <person name="Goeker M."/>
        </authorList>
    </citation>
    <scope>NUCLEOTIDE SEQUENCE [LARGE SCALE GENOMIC DNA]</scope>
    <source>
        <strain evidence="1 2">DSM 17205</strain>
    </source>
</reference>
<protein>
    <recommendedName>
        <fullName evidence="3">Lipoprotein</fullName>
    </recommendedName>
</protein>
<sequence>MRYHKIAKITLLILIGFVSSCSNNSKKSPLDELWKYQDYIKDSEKITSQLDSLALSQRNLAIEKLKQNNTYIQIVDSLQTNPEYLVILNAINDGVRSSYVNQEGKEMFSIDESLLAKVERLPNADDKIEFIINVTLLTLPNKGGLTQPILSSLNRYQKRFNYYGLPQTFYNTKGEKKWSIDYPYDLSAIFNILDPNNKKAINALYEAKSKGISNWFTANDKKFINPRLATVEGYIKFLKSNHKRSDHLPDNYDSEFWENYDEEVNIRIIKMILFKDCKGLQKEFDIADKNSESQRIRTGSGNVQLMNFINSQMIKMDCF</sequence>
<accession>A0ABX5Q0Q1</accession>
<name>A0ABX5Q0Q1_9FLAO</name>
<evidence type="ECO:0000313" key="2">
    <source>
        <dbReference type="Proteomes" id="UP000248584"/>
    </source>
</evidence>
<proteinExistence type="predicted"/>
<gene>
    <name evidence="1" type="ORF">LX97_00651</name>
</gene>